<dbReference type="PROSITE" id="PS50089">
    <property type="entry name" value="ZF_RING_2"/>
    <property type="match status" value="1"/>
</dbReference>
<feature type="compositionally biased region" description="Basic residues" evidence="7">
    <location>
        <begin position="109"/>
        <end position="118"/>
    </location>
</feature>
<evidence type="ECO:0000256" key="6">
    <source>
        <dbReference type="PROSITE-ProRule" id="PRU00175"/>
    </source>
</evidence>
<dbReference type="Proteomes" id="UP000054408">
    <property type="component" value="Unassembled WGS sequence"/>
</dbReference>
<gene>
    <name evidence="9" type="ORF">AMSG_03173</name>
</gene>
<dbReference type="InterPro" id="IPR051507">
    <property type="entry name" value="PcG_RING_finger"/>
</dbReference>
<evidence type="ECO:0000256" key="4">
    <source>
        <dbReference type="ARBA" id="ARBA00022833"/>
    </source>
</evidence>
<dbReference type="InterPro" id="IPR013083">
    <property type="entry name" value="Znf_RING/FYVE/PHD"/>
</dbReference>
<evidence type="ECO:0000313" key="10">
    <source>
        <dbReference type="Proteomes" id="UP000054408"/>
    </source>
</evidence>
<proteinExistence type="predicted"/>
<keyword evidence="10" id="KW-1185">Reference proteome</keyword>
<sequence length="295" mass="31806">MASASVLGPEQDAVIQGGKLVVRTRALNAYLVCELCNGYFRNATTVSECLHTFCEPCILRHFDSGSTKCPTCETDLGADPFTAIRQDMALKSLVERIFPNAGPGTEPSRKKKRKRSRSKSTATAAGAGAAETPTNDAAAAAEAGEPEAKRARKLENKKSAAQSGRVGDVSVTTKYLGMDKSALPPNVSVSSKGIVTVDNVDWVKFAVHPDPNDAATLALPSIASVMQTKASIDIKRLAKHLRKKLCRNIPGAKIEILFNGEVCAPEFSLEFIIKTRWHSRDSADVLDLTYRMIQS</sequence>
<reference evidence="9 10" key="1">
    <citation type="submission" date="2010-05" db="EMBL/GenBank/DDBJ databases">
        <title>The Genome Sequence of Thecamonas trahens ATCC 50062.</title>
        <authorList>
            <consortium name="The Broad Institute Genome Sequencing Platform"/>
            <person name="Russ C."/>
            <person name="Cuomo C."/>
            <person name="Shea T."/>
            <person name="Young S.K."/>
            <person name="Zeng Q."/>
            <person name="Koehrsen M."/>
            <person name="Haas B."/>
            <person name="Borodovsky M."/>
            <person name="Guigo R."/>
            <person name="Alvarado L."/>
            <person name="Berlin A."/>
            <person name="Bochicchio J."/>
            <person name="Borenstein D."/>
            <person name="Chapman S."/>
            <person name="Chen Z."/>
            <person name="Freedman E."/>
            <person name="Gellesch M."/>
            <person name="Goldberg J."/>
            <person name="Griggs A."/>
            <person name="Gujja S."/>
            <person name="Heilman E."/>
            <person name="Heiman D."/>
            <person name="Hepburn T."/>
            <person name="Howarth C."/>
            <person name="Jen D."/>
            <person name="Larson L."/>
            <person name="Mehta T."/>
            <person name="Park D."/>
            <person name="Pearson M."/>
            <person name="Roberts A."/>
            <person name="Saif S."/>
            <person name="Shenoy N."/>
            <person name="Sisk P."/>
            <person name="Stolte C."/>
            <person name="Sykes S."/>
            <person name="Thomson T."/>
            <person name="Walk T."/>
            <person name="White J."/>
            <person name="Yandava C."/>
            <person name="Burger G."/>
            <person name="Gray M.W."/>
            <person name="Holland P.W.H."/>
            <person name="King N."/>
            <person name="Lang F.B.F."/>
            <person name="Roger A.J."/>
            <person name="Ruiz-Trillo I."/>
            <person name="Lander E."/>
            <person name="Nusbaum C."/>
        </authorList>
    </citation>
    <scope>NUCLEOTIDE SEQUENCE [LARGE SCALE GENOMIC DNA]</scope>
    <source>
        <strain evidence="9 10">ATCC 50062</strain>
    </source>
</reference>
<dbReference type="OrthoDB" id="1305878at2759"/>
<dbReference type="RefSeq" id="XP_013760024.1">
    <property type="nucleotide sequence ID" value="XM_013904570.1"/>
</dbReference>
<dbReference type="Gene3D" id="3.10.20.90">
    <property type="entry name" value="Phosphatidylinositol 3-kinase Catalytic Subunit, Chain A, domain 1"/>
    <property type="match status" value="1"/>
</dbReference>
<dbReference type="EMBL" id="GL349444">
    <property type="protein sequence ID" value="KNC46744.1"/>
    <property type="molecule type" value="Genomic_DNA"/>
</dbReference>
<accession>A0A0L0D358</accession>
<feature type="compositionally biased region" description="Low complexity" evidence="7">
    <location>
        <begin position="119"/>
        <end position="143"/>
    </location>
</feature>
<dbReference type="Gene3D" id="3.30.40.10">
    <property type="entry name" value="Zinc/RING finger domain, C3HC4 (zinc finger)"/>
    <property type="match status" value="1"/>
</dbReference>
<dbReference type="PROSITE" id="PS00518">
    <property type="entry name" value="ZF_RING_1"/>
    <property type="match status" value="1"/>
</dbReference>
<dbReference type="STRING" id="461836.A0A0L0D358"/>
<feature type="region of interest" description="Disordered" evidence="7">
    <location>
        <begin position="96"/>
        <end position="165"/>
    </location>
</feature>
<dbReference type="SUPFAM" id="SSF57850">
    <property type="entry name" value="RING/U-box"/>
    <property type="match status" value="1"/>
</dbReference>
<dbReference type="GO" id="GO:0008270">
    <property type="term" value="F:zinc ion binding"/>
    <property type="evidence" value="ECO:0007669"/>
    <property type="project" value="UniProtKB-KW"/>
</dbReference>
<comment type="subcellular location">
    <subcellularLocation>
        <location evidence="1">Nucleus</location>
    </subcellularLocation>
</comment>
<dbReference type="GO" id="GO:0005634">
    <property type="term" value="C:nucleus"/>
    <property type="evidence" value="ECO:0007669"/>
    <property type="project" value="UniProtKB-SubCell"/>
</dbReference>
<evidence type="ECO:0000256" key="2">
    <source>
        <dbReference type="ARBA" id="ARBA00022723"/>
    </source>
</evidence>
<dbReference type="SMART" id="SM00184">
    <property type="entry name" value="RING"/>
    <property type="match status" value="1"/>
</dbReference>
<evidence type="ECO:0000256" key="7">
    <source>
        <dbReference type="SAM" id="MobiDB-lite"/>
    </source>
</evidence>
<evidence type="ECO:0000256" key="1">
    <source>
        <dbReference type="ARBA" id="ARBA00004123"/>
    </source>
</evidence>
<dbReference type="Pfam" id="PF13923">
    <property type="entry name" value="zf-C3HC4_2"/>
    <property type="match status" value="1"/>
</dbReference>
<dbReference type="InterPro" id="IPR017907">
    <property type="entry name" value="Znf_RING_CS"/>
</dbReference>
<dbReference type="AlphaFoldDB" id="A0A0L0D358"/>
<keyword evidence="4" id="KW-0862">Zinc</keyword>
<feature type="domain" description="RING-type" evidence="8">
    <location>
        <begin position="33"/>
        <end position="73"/>
    </location>
</feature>
<evidence type="ECO:0000256" key="5">
    <source>
        <dbReference type="ARBA" id="ARBA00023242"/>
    </source>
</evidence>
<organism evidence="9 10">
    <name type="scientific">Thecamonas trahens ATCC 50062</name>
    <dbReference type="NCBI Taxonomy" id="461836"/>
    <lineage>
        <taxon>Eukaryota</taxon>
        <taxon>Apusozoa</taxon>
        <taxon>Apusomonadida</taxon>
        <taxon>Apusomonadidae</taxon>
        <taxon>Thecamonas</taxon>
    </lineage>
</organism>
<dbReference type="GeneID" id="25562794"/>
<dbReference type="PANTHER" id="PTHR45893">
    <property type="entry name" value="POLYCOMB GROUP RING FINGER PROTEIN"/>
    <property type="match status" value="1"/>
</dbReference>
<dbReference type="InterPro" id="IPR001841">
    <property type="entry name" value="Znf_RING"/>
</dbReference>
<dbReference type="FunFam" id="3.30.40.10:FF:000033">
    <property type="entry name" value="Polycomb group RING finger protein 3"/>
    <property type="match status" value="1"/>
</dbReference>
<evidence type="ECO:0000259" key="8">
    <source>
        <dbReference type="PROSITE" id="PS50089"/>
    </source>
</evidence>
<protein>
    <recommendedName>
        <fullName evidence="8">RING-type domain-containing protein</fullName>
    </recommendedName>
</protein>
<evidence type="ECO:0000313" key="9">
    <source>
        <dbReference type="EMBL" id="KNC46744.1"/>
    </source>
</evidence>
<keyword evidence="2" id="KW-0479">Metal-binding</keyword>
<feature type="compositionally biased region" description="Basic and acidic residues" evidence="7">
    <location>
        <begin position="146"/>
        <end position="158"/>
    </location>
</feature>
<evidence type="ECO:0000256" key="3">
    <source>
        <dbReference type="ARBA" id="ARBA00022771"/>
    </source>
</evidence>
<dbReference type="eggNOG" id="KOG2660">
    <property type="taxonomic scope" value="Eukaryota"/>
</dbReference>
<keyword evidence="5" id="KW-0539">Nucleus</keyword>
<keyword evidence="3 6" id="KW-0863">Zinc-finger</keyword>
<name>A0A0L0D358_THETB</name>